<feature type="transmembrane region" description="Helical" evidence="2">
    <location>
        <begin position="182"/>
        <end position="201"/>
    </location>
</feature>
<comment type="caution">
    <text evidence="3">The sequence shown here is derived from an EMBL/GenBank/DDBJ whole genome shotgun (WGS) entry which is preliminary data.</text>
</comment>
<dbReference type="Proteomes" id="UP001152755">
    <property type="component" value="Unassembled WGS sequence"/>
</dbReference>
<proteinExistence type="predicted"/>
<keyword evidence="2" id="KW-1133">Transmembrane helix</keyword>
<feature type="transmembrane region" description="Helical" evidence="2">
    <location>
        <begin position="238"/>
        <end position="259"/>
    </location>
</feature>
<feature type="transmembrane region" description="Helical" evidence="2">
    <location>
        <begin position="150"/>
        <end position="170"/>
    </location>
</feature>
<feature type="transmembrane region" description="Helical" evidence="2">
    <location>
        <begin position="12"/>
        <end position="34"/>
    </location>
</feature>
<reference evidence="3" key="1">
    <citation type="submission" date="2022-08" db="EMBL/GenBank/DDBJ databases">
        <title>Genome analysis of Corynebacteriales strain.</title>
        <authorList>
            <person name="Lee S.D."/>
        </authorList>
    </citation>
    <scope>NUCLEOTIDE SEQUENCE</scope>
    <source>
        <strain evidence="3">D3-21</strain>
    </source>
</reference>
<feature type="transmembrane region" description="Helical" evidence="2">
    <location>
        <begin position="271"/>
        <end position="293"/>
    </location>
</feature>
<organism evidence="3 4">
    <name type="scientific">Speluncibacter jeojiensis</name>
    <dbReference type="NCBI Taxonomy" id="2710754"/>
    <lineage>
        <taxon>Bacteria</taxon>
        <taxon>Bacillati</taxon>
        <taxon>Actinomycetota</taxon>
        <taxon>Actinomycetes</taxon>
        <taxon>Mycobacteriales</taxon>
        <taxon>Speluncibacteraceae</taxon>
        <taxon>Speluncibacter</taxon>
    </lineage>
</organism>
<feature type="region of interest" description="Disordered" evidence="1">
    <location>
        <begin position="362"/>
        <end position="383"/>
    </location>
</feature>
<keyword evidence="2" id="KW-0472">Membrane</keyword>
<feature type="transmembrane region" description="Helical" evidence="2">
    <location>
        <begin position="330"/>
        <end position="357"/>
    </location>
</feature>
<feature type="transmembrane region" description="Helical" evidence="2">
    <location>
        <begin position="97"/>
        <end position="116"/>
    </location>
</feature>
<feature type="transmembrane region" description="Helical" evidence="2">
    <location>
        <begin position="305"/>
        <end position="324"/>
    </location>
</feature>
<gene>
    <name evidence="3" type="ORF">NVS88_18250</name>
</gene>
<protein>
    <submittedName>
        <fullName evidence="3">Uncharacterized protein</fullName>
    </submittedName>
</protein>
<dbReference type="AlphaFoldDB" id="A0A9X4M1W6"/>
<evidence type="ECO:0000313" key="4">
    <source>
        <dbReference type="Proteomes" id="UP001152755"/>
    </source>
</evidence>
<feature type="transmembrane region" description="Helical" evidence="2">
    <location>
        <begin position="73"/>
        <end position="91"/>
    </location>
</feature>
<dbReference type="EMBL" id="JANRHA010000014">
    <property type="protein sequence ID" value="MDG3016500.1"/>
    <property type="molecule type" value="Genomic_DNA"/>
</dbReference>
<feature type="transmembrane region" description="Helical" evidence="2">
    <location>
        <begin position="123"/>
        <end position="144"/>
    </location>
</feature>
<keyword evidence="2" id="KW-0812">Transmembrane</keyword>
<sequence length="383" mass="39631">MDDARRRSGLPRLLLLIPGGFALLAGLDAALLLLGVSSPVTGASLARAHGILMTLGFVGTVVALERAVALGRAWGYLAPASLGIGAVSLVTPTSREVGAALLLAGTVALAALYVPLWRRNHAAAVLIQAIGAILGVGAATLWAADVPVPSLLPWLVCFLVLTISGERLELARIALGDPRAEPLAVLISVAVAAALTVSLLWPAAGYPLLGAALITLVAWLCNYDVARKTLHSKGLPRFSAACLLAGYGWLAVTACWWLFAGSTRAGASYDAVVHSVFLGFVMSMIMAHAPIIFPAVLRRPLPYSAVMYGPAVLLQLSLLVRIGIGDSLDVAAAVQIAGVLNVVSVLAFVAVAVWSATKTPAAQSHSRPHRSRRPTAAGRNEAA</sequence>
<evidence type="ECO:0000256" key="1">
    <source>
        <dbReference type="SAM" id="MobiDB-lite"/>
    </source>
</evidence>
<feature type="transmembrane region" description="Helical" evidence="2">
    <location>
        <begin position="207"/>
        <end position="226"/>
    </location>
</feature>
<evidence type="ECO:0000313" key="3">
    <source>
        <dbReference type="EMBL" id="MDG3016500.1"/>
    </source>
</evidence>
<keyword evidence="4" id="KW-1185">Reference proteome</keyword>
<dbReference type="RefSeq" id="WP_277829762.1">
    <property type="nucleotide sequence ID" value="NZ_JAAIVF010000001.1"/>
</dbReference>
<accession>A0A9X4M1W6</accession>
<evidence type="ECO:0000256" key="2">
    <source>
        <dbReference type="SAM" id="Phobius"/>
    </source>
</evidence>
<feature type="transmembrane region" description="Helical" evidence="2">
    <location>
        <begin position="46"/>
        <end position="64"/>
    </location>
</feature>
<name>A0A9X4M1W6_9ACTN</name>